<dbReference type="Proteomes" id="UP001371456">
    <property type="component" value="Unassembled WGS sequence"/>
</dbReference>
<name>A0AAN8T5E2_SOLBU</name>
<accession>A0AAN8T5E2</accession>
<keyword evidence="2" id="KW-1185">Reference proteome</keyword>
<comment type="caution">
    <text evidence="1">The sequence shown here is derived from an EMBL/GenBank/DDBJ whole genome shotgun (WGS) entry which is preliminary data.</text>
</comment>
<reference evidence="1 2" key="1">
    <citation type="submission" date="2024-02" db="EMBL/GenBank/DDBJ databases">
        <title>de novo genome assembly of Solanum bulbocastanum strain 11H21.</title>
        <authorList>
            <person name="Hosaka A.J."/>
        </authorList>
    </citation>
    <scope>NUCLEOTIDE SEQUENCE [LARGE SCALE GENOMIC DNA]</scope>
    <source>
        <tissue evidence="1">Young leaves</tissue>
    </source>
</reference>
<evidence type="ECO:0000313" key="2">
    <source>
        <dbReference type="Proteomes" id="UP001371456"/>
    </source>
</evidence>
<organism evidence="1 2">
    <name type="scientific">Solanum bulbocastanum</name>
    <name type="common">Wild potato</name>
    <dbReference type="NCBI Taxonomy" id="147425"/>
    <lineage>
        <taxon>Eukaryota</taxon>
        <taxon>Viridiplantae</taxon>
        <taxon>Streptophyta</taxon>
        <taxon>Embryophyta</taxon>
        <taxon>Tracheophyta</taxon>
        <taxon>Spermatophyta</taxon>
        <taxon>Magnoliopsida</taxon>
        <taxon>eudicotyledons</taxon>
        <taxon>Gunneridae</taxon>
        <taxon>Pentapetalae</taxon>
        <taxon>asterids</taxon>
        <taxon>lamiids</taxon>
        <taxon>Solanales</taxon>
        <taxon>Solanaceae</taxon>
        <taxon>Solanoideae</taxon>
        <taxon>Solaneae</taxon>
        <taxon>Solanum</taxon>
    </lineage>
</organism>
<evidence type="ECO:0000313" key="1">
    <source>
        <dbReference type="EMBL" id="KAK6777968.1"/>
    </source>
</evidence>
<protein>
    <submittedName>
        <fullName evidence="1">Uncharacterized protein</fullName>
    </submittedName>
</protein>
<dbReference type="AlphaFoldDB" id="A0AAN8T5E2"/>
<gene>
    <name evidence="1" type="ORF">RDI58_024686</name>
</gene>
<dbReference type="EMBL" id="JBANQN010000010">
    <property type="protein sequence ID" value="KAK6777968.1"/>
    <property type="molecule type" value="Genomic_DNA"/>
</dbReference>
<sequence>MGILFIAVGSLFKITAVSFRAALRRTRRVHLWKTPTPNGLSRYSHFLADPCKRYTKKQTPNHMA</sequence>
<proteinExistence type="predicted"/>